<evidence type="ECO:0000313" key="3">
    <source>
        <dbReference type="EMBL" id="TGL61833.1"/>
    </source>
</evidence>
<evidence type="ECO:0008006" key="5">
    <source>
        <dbReference type="Google" id="ProtNLM"/>
    </source>
</evidence>
<evidence type="ECO:0000256" key="2">
    <source>
        <dbReference type="SAM" id="SignalP"/>
    </source>
</evidence>
<dbReference type="Proteomes" id="UP000297693">
    <property type="component" value="Unassembled WGS sequence"/>
</dbReference>
<dbReference type="EMBL" id="RQGD01000014">
    <property type="protein sequence ID" value="TGL61833.1"/>
    <property type="molecule type" value="Genomic_DNA"/>
</dbReference>
<dbReference type="NCBIfam" id="NF047493">
    <property type="entry name" value="LB_053_fam"/>
    <property type="match status" value="1"/>
</dbReference>
<feature type="transmembrane region" description="Helical" evidence="1">
    <location>
        <begin position="135"/>
        <end position="160"/>
    </location>
</feature>
<keyword evidence="1" id="KW-0812">Transmembrane</keyword>
<gene>
    <name evidence="3" type="ORF">EHQ58_04255</name>
</gene>
<dbReference type="AlphaFoldDB" id="A0A4R9KAL7"/>
<accession>A0A4R9KAL7</accession>
<comment type="caution">
    <text evidence="3">The sequence shown here is derived from an EMBL/GenBank/DDBJ whole genome shotgun (WGS) entry which is preliminary data.</text>
</comment>
<dbReference type="OrthoDB" id="344892at2"/>
<dbReference type="RefSeq" id="WP_135622353.1">
    <property type="nucleotide sequence ID" value="NZ_RQGD01000014.1"/>
</dbReference>
<keyword evidence="1" id="KW-0472">Membrane</keyword>
<evidence type="ECO:0000256" key="1">
    <source>
        <dbReference type="SAM" id="Phobius"/>
    </source>
</evidence>
<organism evidence="3 4">
    <name type="scientific">Leptospira ognonensis</name>
    <dbReference type="NCBI Taxonomy" id="2484945"/>
    <lineage>
        <taxon>Bacteria</taxon>
        <taxon>Pseudomonadati</taxon>
        <taxon>Spirochaetota</taxon>
        <taxon>Spirochaetia</taxon>
        <taxon>Leptospirales</taxon>
        <taxon>Leptospiraceae</taxon>
        <taxon>Leptospira</taxon>
    </lineage>
</organism>
<feature type="chain" id="PRO_5020259468" description="DUF4129 domain-containing protein" evidence="2">
    <location>
        <begin position="19"/>
        <end position="281"/>
    </location>
</feature>
<name>A0A4R9KAL7_9LEPT</name>
<keyword evidence="4" id="KW-1185">Reference proteome</keyword>
<evidence type="ECO:0000313" key="4">
    <source>
        <dbReference type="Proteomes" id="UP000297693"/>
    </source>
</evidence>
<feature type="signal peptide" evidence="2">
    <location>
        <begin position="1"/>
        <end position="18"/>
    </location>
</feature>
<proteinExistence type="predicted"/>
<keyword evidence="2" id="KW-0732">Signal</keyword>
<reference evidence="3" key="1">
    <citation type="journal article" date="2019" name="PLoS Negl. Trop. Dis.">
        <title>Revisiting the worldwide diversity of Leptospira species in the environment.</title>
        <authorList>
            <person name="Vincent A.T."/>
            <person name="Schiettekatte O."/>
            <person name="Bourhy P."/>
            <person name="Veyrier F.J."/>
            <person name="Picardeau M."/>
        </authorList>
    </citation>
    <scope>NUCLEOTIDE SEQUENCE [LARGE SCALE GENOMIC DNA]</scope>
    <source>
        <strain evidence="3">201702476</strain>
    </source>
</reference>
<protein>
    <recommendedName>
        <fullName evidence="5">DUF4129 domain-containing protein</fullName>
    </recommendedName>
</protein>
<keyword evidence="1" id="KW-1133">Transmembrane helix</keyword>
<sequence length="281" mass="33724">MNLLYLFFCVLISLPLASAPREHLSSKNIYVGDAFDYQIEFENTLPKSLSYPTDEFFEEGEDLPLFKVLKIEKTEKNLRLKLRFYAAGEFILPISWEENAKLKDSEFKILIHTRLSGTETDLEENEPPLSFSGQYIHRLIIAILLFLLLLYFVYAMFVYWKQQNRIVNADWENIPELEMRVKKLYLLEEFLKKDSMPYKDFCYFFTSYCKEEYSYRLKTNLLHKTDSEFLAYLYDHSGLEESVLREIRNIFRTVKYSDFEKQLTQNEAQVLWLDWKQKLKL</sequence>